<dbReference type="EMBL" id="MF143631">
    <property type="protein sequence ID" value="AVA31164.1"/>
    <property type="molecule type" value="Genomic_DNA"/>
</dbReference>
<name>A0A2L0WU44_9ABAC</name>
<evidence type="ECO:0000313" key="2">
    <source>
        <dbReference type="Proteomes" id="UP000297028"/>
    </source>
</evidence>
<proteinExistence type="predicted"/>
<sequence length="87" mass="10424">MESEDQILLTHQRSVLKLINEIYQFLNNTTQETNDSFYTLQESLTEILFKNDKIITNDDNFNHIIDATRRSIKRCINLINIKHFYCK</sequence>
<reference evidence="1 2" key="1">
    <citation type="journal article" date="2018" name="PLoS ONE">
        <title>Genome analysis of a novel Group I alphabaculovirus obtained from Oxyplax ochracea.</title>
        <authorList>
            <person name="Wang J."/>
            <person name="Hou D."/>
            <person name="Wang Q."/>
            <person name="Kuang W."/>
            <person name="Zhang L."/>
            <person name="Li J."/>
            <person name="Shen S."/>
            <person name="Deng F."/>
            <person name="Wang H."/>
            <person name="Hu Z."/>
            <person name="Wang M."/>
        </authorList>
    </citation>
    <scope>NUCLEOTIDE SEQUENCE [LARGE SCALE GENOMIC DNA]</scope>
    <source>
        <strain evidence="1">435</strain>
    </source>
</reference>
<evidence type="ECO:0000313" key="1">
    <source>
        <dbReference type="EMBL" id="AVA31164.1"/>
    </source>
</evidence>
<protein>
    <submittedName>
        <fullName evidence="1">Ac73</fullName>
    </submittedName>
</protein>
<dbReference type="Proteomes" id="UP000297028">
    <property type="component" value="Segment"/>
</dbReference>
<organism evidence="1 2">
    <name type="scientific">Oxyplax ochracea nucleopolyhedrovirus</name>
    <dbReference type="NCBI Taxonomy" id="2083176"/>
    <lineage>
        <taxon>Viruses</taxon>
        <taxon>Viruses incertae sedis</taxon>
        <taxon>Naldaviricetes</taxon>
        <taxon>Lefavirales</taxon>
        <taxon>Baculoviridae</taxon>
        <taxon>Alphabaculovirus</taxon>
        <taxon>Alphabaculovirus oxochraceae</taxon>
    </lineage>
</organism>
<accession>A0A2L0WU44</accession>
<gene>
    <name evidence="1" type="ORF">Oxoc_ORF65</name>
</gene>
<keyword evidence="2" id="KW-1185">Reference proteome</keyword>